<dbReference type="AlphaFoldDB" id="A0A1M6YV02"/>
<organism evidence="1 2">
    <name type="scientific">Flavobacterium chilense</name>
    <dbReference type="NCBI Taxonomy" id="946677"/>
    <lineage>
        <taxon>Bacteria</taxon>
        <taxon>Pseudomonadati</taxon>
        <taxon>Bacteroidota</taxon>
        <taxon>Flavobacteriia</taxon>
        <taxon>Flavobacteriales</taxon>
        <taxon>Flavobacteriaceae</taxon>
        <taxon>Flavobacterium</taxon>
    </lineage>
</organism>
<gene>
    <name evidence="1" type="ORF">SAMN05444484_101765</name>
</gene>
<reference evidence="2" key="1">
    <citation type="submission" date="2016-11" db="EMBL/GenBank/DDBJ databases">
        <authorList>
            <person name="Varghese N."/>
            <person name="Submissions S."/>
        </authorList>
    </citation>
    <scope>NUCLEOTIDE SEQUENCE [LARGE SCALE GENOMIC DNA]</scope>
    <source>
        <strain evidence="2">DSM 24724</strain>
    </source>
</reference>
<keyword evidence="1" id="KW-0067">ATP-binding</keyword>
<keyword evidence="2" id="KW-1185">Reference proteome</keyword>
<sequence>MERFQDENKWLRNFYNEVLVRCPKCDNKATLKEVPKNCECGNCTVMTFECKKCFHKIDEPVYQYKTFGKHYCGNCFEKFDLESQIFKKVPERYKVKCPHCNFQEEIRPKTYAFKVEPEKDGLIRDCWYNLPLWFQKEVKENIFWAYNQEHITYLERYIKASLRERNNNGSGNGTMISRLPKFIKEAKNRTKLLKILEKWKESFK</sequence>
<accession>A0A1M6YV02</accession>
<proteinExistence type="predicted"/>
<dbReference type="GO" id="GO:0004386">
    <property type="term" value="F:helicase activity"/>
    <property type="evidence" value="ECO:0007669"/>
    <property type="project" value="UniProtKB-KW"/>
</dbReference>
<protein>
    <submittedName>
        <fullName evidence="1">Replication restart DNA helicase PriA</fullName>
    </submittedName>
</protein>
<keyword evidence="1" id="KW-0347">Helicase</keyword>
<dbReference type="RefSeq" id="WP_068841390.1">
    <property type="nucleotide sequence ID" value="NZ_FRBT01000001.1"/>
</dbReference>
<evidence type="ECO:0000313" key="2">
    <source>
        <dbReference type="Proteomes" id="UP000184028"/>
    </source>
</evidence>
<dbReference type="OrthoDB" id="707631at2"/>
<name>A0A1M6YV02_9FLAO</name>
<dbReference type="Proteomes" id="UP000184028">
    <property type="component" value="Unassembled WGS sequence"/>
</dbReference>
<dbReference type="EMBL" id="FRBT01000001">
    <property type="protein sequence ID" value="SHL22131.1"/>
    <property type="molecule type" value="Genomic_DNA"/>
</dbReference>
<keyword evidence="1" id="KW-0378">Hydrolase</keyword>
<dbReference type="STRING" id="946677.SAMN05444484_101765"/>
<evidence type="ECO:0000313" key="1">
    <source>
        <dbReference type="EMBL" id="SHL22131.1"/>
    </source>
</evidence>
<keyword evidence="1" id="KW-0547">Nucleotide-binding</keyword>